<evidence type="ECO:0000256" key="13">
    <source>
        <dbReference type="PROSITE-ProRule" id="PRU00059"/>
    </source>
</evidence>
<dbReference type="CDD" id="cd00190">
    <property type="entry name" value="Tryp_SPc"/>
    <property type="match status" value="1"/>
</dbReference>
<reference evidence="18" key="1">
    <citation type="submission" date="2023-05" db="EMBL/GenBank/DDBJ databases">
        <authorList>
            <person name="Stuckert A."/>
        </authorList>
    </citation>
    <scope>NUCLEOTIDE SEQUENCE</scope>
</reference>
<dbReference type="SUPFAM" id="SSF57535">
    <property type="entry name" value="Complement control module/SCR domain"/>
    <property type="match status" value="2"/>
</dbReference>
<feature type="domain" description="Sushi" evidence="17">
    <location>
        <begin position="252"/>
        <end position="322"/>
    </location>
</feature>
<dbReference type="PROSITE" id="PS50240">
    <property type="entry name" value="TRYPSIN_DOM"/>
    <property type="match status" value="1"/>
</dbReference>
<dbReference type="SMART" id="SM00020">
    <property type="entry name" value="Tryp_SPc"/>
    <property type="match status" value="1"/>
</dbReference>
<name>A0ABN9G0I1_9NEOB</name>
<dbReference type="InterPro" id="IPR000859">
    <property type="entry name" value="CUB_dom"/>
</dbReference>
<dbReference type="InterPro" id="IPR024175">
    <property type="entry name" value="Pept_S1A_C1r/C1S/mannan-bd"/>
</dbReference>
<feature type="domain" description="Peptidase S1" evidence="16">
    <location>
        <begin position="337"/>
        <end position="585"/>
    </location>
</feature>
<keyword evidence="11" id="KW-0325">Glycoprotein</keyword>
<evidence type="ECO:0000259" key="16">
    <source>
        <dbReference type="PROSITE" id="PS50240"/>
    </source>
</evidence>
<dbReference type="SMART" id="SM00042">
    <property type="entry name" value="CUB"/>
    <property type="match status" value="1"/>
</dbReference>
<evidence type="ECO:0000313" key="18">
    <source>
        <dbReference type="EMBL" id="CAI9602875.1"/>
    </source>
</evidence>
<comment type="subcellular location">
    <subcellularLocation>
        <location evidence="1">Secreted</location>
    </subcellularLocation>
</comment>
<dbReference type="CDD" id="cd00041">
    <property type="entry name" value="CUB"/>
    <property type="match status" value="1"/>
</dbReference>
<feature type="domain" description="CUB" evidence="15">
    <location>
        <begin position="71"/>
        <end position="183"/>
    </location>
</feature>
<keyword evidence="7" id="KW-0732">Signal</keyword>
<proteinExistence type="predicted"/>
<dbReference type="Pfam" id="PF00431">
    <property type="entry name" value="CUB"/>
    <property type="match status" value="1"/>
</dbReference>
<dbReference type="InterPro" id="IPR043504">
    <property type="entry name" value="Peptidase_S1_PA_chymotrypsin"/>
</dbReference>
<dbReference type="InterPro" id="IPR000436">
    <property type="entry name" value="Sushi_SCR_CCP_dom"/>
</dbReference>
<dbReference type="Gene3D" id="2.40.10.10">
    <property type="entry name" value="Trypsin-like serine proteases"/>
    <property type="match status" value="1"/>
</dbReference>
<evidence type="ECO:0008006" key="20">
    <source>
        <dbReference type="Google" id="ProtNLM"/>
    </source>
</evidence>
<evidence type="ECO:0000259" key="15">
    <source>
        <dbReference type="PROSITE" id="PS01180"/>
    </source>
</evidence>
<keyword evidence="4" id="KW-0597">Phosphoprotein</keyword>
<dbReference type="InterPro" id="IPR001254">
    <property type="entry name" value="Trypsin_dom"/>
</dbReference>
<feature type="domain" description="Sushi" evidence="17">
    <location>
        <begin position="185"/>
        <end position="251"/>
    </location>
</feature>
<evidence type="ECO:0000256" key="9">
    <source>
        <dbReference type="ARBA" id="ARBA00022825"/>
    </source>
</evidence>
<dbReference type="Proteomes" id="UP001162483">
    <property type="component" value="Unassembled WGS sequence"/>
</dbReference>
<keyword evidence="19" id="KW-1185">Reference proteome</keyword>
<dbReference type="SUPFAM" id="SSF49854">
    <property type="entry name" value="Spermadhesin, CUB domain"/>
    <property type="match status" value="1"/>
</dbReference>
<evidence type="ECO:0000313" key="19">
    <source>
        <dbReference type="Proteomes" id="UP001162483"/>
    </source>
</evidence>
<dbReference type="Pfam" id="PF14670">
    <property type="entry name" value="FXa_inhibition"/>
    <property type="match status" value="1"/>
</dbReference>
<evidence type="ECO:0000256" key="8">
    <source>
        <dbReference type="ARBA" id="ARBA00022801"/>
    </source>
</evidence>
<keyword evidence="5 14" id="KW-0768">Sushi</keyword>
<dbReference type="PANTHER" id="PTHR24255:SF25">
    <property type="entry name" value="COMPLEMENT C1R SUBCOMPONENT"/>
    <property type="match status" value="1"/>
</dbReference>
<keyword evidence="6" id="KW-0645">Protease</keyword>
<dbReference type="Gene3D" id="2.10.70.10">
    <property type="entry name" value="Complement Module, domain 1"/>
    <property type="match status" value="2"/>
</dbReference>
<keyword evidence="2" id="KW-0964">Secreted</keyword>
<dbReference type="SUPFAM" id="SSF57196">
    <property type="entry name" value="EGF/Laminin"/>
    <property type="match status" value="1"/>
</dbReference>
<evidence type="ECO:0000256" key="12">
    <source>
        <dbReference type="ARBA" id="ARBA00023278"/>
    </source>
</evidence>
<evidence type="ECO:0000256" key="5">
    <source>
        <dbReference type="ARBA" id="ARBA00022659"/>
    </source>
</evidence>
<evidence type="ECO:0000259" key="17">
    <source>
        <dbReference type="PROSITE" id="PS50923"/>
    </source>
</evidence>
<dbReference type="SMART" id="SM00179">
    <property type="entry name" value="EGF_CA"/>
    <property type="match status" value="1"/>
</dbReference>
<comment type="caution">
    <text evidence="18">The sequence shown here is derived from an EMBL/GenBank/DDBJ whole genome shotgun (WGS) entry which is preliminary data.</text>
</comment>
<dbReference type="PROSITE" id="PS50923">
    <property type="entry name" value="SUSHI"/>
    <property type="match status" value="2"/>
</dbReference>
<feature type="disulfide bond" evidence="13">
    <location>
        <begin position="71"/>
        <end position="98"/>
    </location>
</feature>
<keyword evidence="10 13" id="KW-1015">Disulfide bond</keyword>
<dbReference type="PANTHER" id="PTHR24255">
    <property type="entry name" value="COMPLEMENT COMPONENT 1, S SUBCOMPONENT-RELATED"/>
    <property type="match status" value="1"/>
</dbReference>
<dbReference type="Pfam" id="PF00084">
    <property type="entry name" value="Sushi"/>
    <property type="match status" value="2"/>
</dbReference>
<dbReference type="PROSITE" id="PS01180">
    <property type="entry name" value="CUB"/>
    <property type="match status" value="1"/>
</dbReference>
<comment type="caution">
    <text evidence="14">Lacks conserved residue(s) required for the propagation of feature annotation.</text>
</comment>
<dbReference type="InterPro" id="IPR035914">
    <property type="entry name" value="Sperma_CUB_dom_sf"/>
</dbReference>
<keyword evidence="8" id="KW-0378">Hydrolase</keyword>
<protein>
    <recommendedName>
        <fullName evidence="20">Complement subcomponent C1r</fullName>
    </recommendedName>
</protein>
<gene>
    <name evidence="18" type="ORF">SPARVUS_LOCUS13228039</name>
</gene>
<evidence type="ECO:0000256" key="1">
    <source>
        <dbReference type="ARBA" id="ARBA00004613"/>
    </source>
</evidence>
<dbReference type="SUPFAM" id="SSF50494">
    <property type="entry name" value="Trypsin-like serine proteases"/>
    <property type="match status" value="1"/>
</dbReference>
<keyword evidence="9" id="KW-0720">Serine protease</keyword>
<dbReference type="SMART" id="SM00032">
    <property type="entry name" value="CCP"/>
    <property type="match status" value="2"/>
</dbReference>
<dbReference type="PROSITE" id="PS00135">
    <property type="entry name" value="TRYPSIN_SER"/>
    <property type="match status" value="1"/>
</dbReference>
<dbReference type="PIRSF" id="PIRSF001155">
    <property type="entry name" value="C1r_C1s_MASP"/>
    <property type="match status" value="1"/>
</dbReference>
<dbReference type="InterPro" id="IPR009003">
    <property type="entry name" value="Peptidase_S1_PA"/>
</dbReference>
<dbReference type="EMBL" id="CATNWA010017749">
    <property type="protein sequence ID" value="CAI9602875.1"/>
    <property type="molecule type" value="Genomic_DNA"/>
</dbReference>
<keyword evidence="3" id="KW-0245">EGF-like domain</keyword>
<evidence type="ECO:0000256" key="11">
    <source>
        <dbReference type="ARBA" id="ARBA00023180"/>
    </source>
</evidence>
<dbReference type="Gene3D" id="2.60.120.290">
    <property type="entry name" value="Spermadhesin, CUB domain"/>
    <property type="match status" value="1"/>
</dbReference>
<evidence type="ECO:0000256" key="10">
    <source>
        <dbReference type="ARBA" id="ARBA00023157"/>
    </source>
</evidence>
<dbReference type="InterPro" id="IPR001314">
    <property type="entry name" value="Peptidase_S1A"/>
</dbReference>
<dbReference type="InterPro" id="IPR001881">
    <property type="entry name" value="EGF-like_Ca-bd_dom"/>
</dbReference>
<evidence type="ECO:0000256" key="2">
    <source>
        <dbReference type="ARBA" id="ARBA00022525"/>
    </source>
</evidence>
<evidence type="ECO:0000256" key="3">
    <source>
        <dbReference type="ARBA" id="ARBA00022536"/>
    </source>
</evidence>
<dbReference type="Pfam" id="PF00089">
    <property type="entry name" value="Trypsin"/>
    <property type="match status" value="1"/>
</dbReference>
<dbReference type="InterPro" id="IPR035976">
    <property type="entry name" value="Sushi/SCR/CCP_sf"/>
</dbReference>
<evidence type="ECO:0000256" key="6">
    <source>
        <dbReference type="ARBA" id="ARBA00022670"/>
    </source>
</evidence>
<evidence type="ECO:0000256" key="7">
    <source>
        <dbReference type="ARBA" id="ARBA00022729"/>
    </source>
</evidence>
<sequence>MRSMAPPSFTQDSKPTTRQWTMMSVLCPMISVRHGPHHVQHVCHNYIGGYVCSCLPGYKLQNDKRTCKVDCSSQLFTEESGYISSPGYPKPYPADLNCNYSIRVEEGFQISISFVETFDIDFHPRAPCPYDTLKVFAGGTLLGTYCGRKSPGTLKTLSNKVDILFHTDDSGDSKGWKLRYTTQTAKCPTPTTLDTFSIVSPVQREYQMRDYIVVSCKTGYQLMENDKELKTFTSLCQKDGTWHRPMPRCQIVSCKSPDDLRNGQYAFLTELNTLTYLSAITYSCNEPFYKIVTQRDSAKFTCTEDRIWKDENGGAIIPICVPVCGKPSNPITGHGRIINGDSAELGNFPWQVLLRTTGRGGGILIGEYWVMTAAHVINKDEENPDSVNNIHVFIGDTDVEKLISIGNLAVREVHVHPSYISGYHDHDIALIRLKEPVIMNENTSPICLPEDGDESLYDAGTVGYVSGFGMTERHKISDILKSVALPMVQRDKCRKQLVEKQRNMGPTSKIKKEKFTDNMFCAGYAEANKLQKDSCQGDSGGPFASISEDKWVATGIVSWGISCGVGYGYYTKVSNYIDWIKGHLNS</sequence>
<organism evidence="18 19">
    <name type="scientific">Staurois parvus</name>
    <dbReference type="NCBI Taxonomy" id="386267"/>
    <lineage>
        <taxon>Eukaryota</taxon>
        <taxon>Metazoa</taxon>
        <taxon>Chordata</taxon>
        <taxon>Craniata</taxon>
        <taxon>Vertebrata</taxon>
        <taxon>Euteleostomi</taxon>
        <taxon>Amphibia</taxon>
        <taxon>Batrachia</taxon>
        <taxon>Anura</taxon>
        <taxon>Neobatrachia</taxon>
        <taxon>Ranoidea</taxon>
        <taxon>Ranidae</taxon>
        <taxon>Staurois</taxon>
    </lineage>
</organism>
<dbReference type="InterPro" id="IPR033116">
    <property type="entry name" value="TRYPSIN_SER"/>
</dbReference>
<dbReference type="CDD" id="cd00054">
    <property type="entry name" value="EGF_CA"/>
    <property type="match status" value="1"/>
</dbReference>
<evidence type="ECO:0000256" key="14">
    <source>
        <dbReference type="PROSITE-ProRule" id="PRU00302"/>
    </source>
</evidence>
<keyword evidence="12" id="KW-0379">Hydroxylation</keyword>
<dbReference type="Gene3D" id="2.10.25.10">
    <property type="entry name" value="Laminin"/>
    <property type="match status" value="1"/>
</dbReference>
<dbReference type="PRINTS" id="PR00722">
    <property type="entry name" value="CHYMOTRYPSIN"/>
</dbReference>
<dbReference type="CDD" id="cd00033">
    <property type="entry name" value="CCP"/>
    <property type="match status" value="2"/>
</dbReference>
<evidence type="ECO:0000256" key="4">
    <source>
        <dbReference type="ARBA" id="ARBA00022553"/>
    </source>
</evidence>
<accession>A0ABN9G0I1</accession>